<evidence type="ECO:0000256" key="16">
    <source>
        <dbReference type="ARBA" id="ARBA00049289"/>
    </source>
</evidence>
<keyword evidence="8 17" id="KW-0547">Nucleotide-binding</keyword>
<dbReference type="GO" id="GO:0005507">
    <property type="term" value="F:copper ion binding"/>
    <property type="evidence" value="ECO:0007669"/>
    <property type="project" value="TreeGrafter"/>
</dbReference>
<dbReference type="PROSITE" id="PS00154">
    <property type="entry name" value="ATPASE_E1_E2"/>
    <property type="match status" value="1"/>
</dbReference>
<dbReference type="FunFam" id="3.30.70.100:FF:000005">
    <property type="entry name" value="Copper-exporting P-type ATPase A"/>
    <property type="match status" value="1"/>
</dbReference>
<dbReference type="GO" id="GO:0016887">
    <property type="term" value="F:ATP hydrolysis activity"/>
    <property type="evidence" value="ECO:0007669"/>
    <property type="project" value="InterPro"/>
</dbReference>
<dbReference type="SFLD" id="SFLDF00027">
    <property type="entry name" value="p-type_atpase"/>
    <property type="match status" value="1"/>
</dbReference>
<dbReference type="InterPro" id="IPR044492">
    <property type="entry name" value="P_typ_ATPase_HD_dom"/>
</dbReference>
<dbReference type="EC" id="7.2.2.8" evidence="3"/>
<evidence type="ECO:0000256" key="2">
    <source>
        <dbReference type="ARBA" id="ARBA00006024"/>
    </source>
</evidence>
<feature type="domain" description="HMA" evidence="18">
    <location>
        <begin position="13"/>
        <end position="77"/>
    </location>
</feature>
<dbReference type="AlphaFoldDB" id="A0A1H3XXH0"/>
<feature type="transmembrane region" description="Helical" evidence="17">
    <location>
        <begin position="204"/>
        <end position="222"/>
    </location>
</feature>
<dbReference type="NCBIfam" id="TIGR01511">
    <property type="entry name" value="ATPase-IB1_Cu"/>
    <property type="match status" value="1"/>
</dbReference>
<dbReference type="EMBL" id="FNQV01000004">
    <property type="protein sequence ID" value="SEA04157.1"/>
    <property type="molecule type" value="Genomic_DNA"/>
</dbReference>
<keyword evidence="15 17" id="KW-0472">Membrane</keyword>
<dbReference type="SUPFAM" id="SSF56784">
    <property type="entry name" value="HAD-like"/>
    <property type="match status" value="1"/>
</dbReference>
<keyword evidence="11" id="KW-1278">Translocase</keyword>
<keyword evidence="12 17" id="KW-1133">Transmembrane helix</keyword>
<protein>
    <recommendedName>
        <fullName evidence="3">P-type Cu(+) transporter</fullName>
        <ecNumber evidence="3">7.2.2.8</ecNumber>
    </recommendedName>
</protein>
<keyword evidence="7 17" id="KW-0479">Metal-binding</keyword>
<feature type="transmembrane region" description="Helical" evidence="17">
    <location>
        <begin position="356"/>
        <end position="378"/>
    </location>
</feature>
<dbReference type="NCBIfam" id="TIGR01512">
    <property type="entry name" value="ATPase-IB2_Cd"/>
    <property type="match status" value="1"/>
</dbReference>
<evidence type="ECO:0000313" key="19">
    <source>
        <dbReference type="EMBL" id="SEA04157.1"/>
    </source>
</evidence>
<evidence type="ECO:0000313" key="20">
    <source>
        <dbReference type="Proteomes" id="UP000199288"/>
    </source>
</evidence>
<name>A0A1H3XXH0_9ACTO</name>
<dbReference type="GO" id="GO:0005886">
    <property type="term" value="C:plasma membrane"/>
    <property type="evidence" value="ECO:0007669"/>
    <property type="project" value="UniProtKB-SubCell"/>
</dbReference>
<dbReference type="Gene3D" id="3.40.50.1000">
    <property type="entry name" value="HAD superfamily/HAD-like"/>
    <property type="match status" value="1"/>
</dbReference>
<dbReference type="Gene3D" id="2.70.150.10">
    <property type="entry name" value="Calcium-transporting ATPase, cytoplasmic transduction domain A"/>
    <property type="match status" value="1"/>
</dbReference>
<dbReference type="InterPro" id="IPR036163">
    <property type="entry name" value="HMA_dom_sf"/>
</dbReference>
<feature type="transmembrane region" description="Helical" evidence="17">
    <location>
        <begin position="706"/>
        <end position="724"/>
    </location>
</feature>
<dbReference type="FunFam" id="2.70.150.10:FF:000020">
    <property type="entry name" value="Copper-exporting P-type ATPase A"/>
    <property type="match status" value="1"/>
</dbReference>
<keyword evidence="13" id="KW-0186">Copper</keyword>
<feature type="transmembrane region" description="Helical" evidence="17">
    <location>
        <begin position="125"/>
        <end position="142"/>
    </location>
</feature>
<dbReference type="SUPFAM" id="SSF55008">
    <property type="entry name" value="HMA, heavy metal-associated domain"/>
    <property type="match status" value="1"/>
</dbReference>
<dbReference type="PRINTS" id="PR00119">
    <property type="entry name" value="CATATPASE"/>
</dbReference>
<dbReference type="SFLD" id="SFLDG00002">
    <property type="entry name" value="C1.7:_P-type_atpase_like"/>
    <property type="match status" value="1"/>
</dbReference>
<dbReference type="CDD" id="cd00371">
    <property type="entry name" value="HMA"/>
    <property type="match status" value="1"/>
</dbReference>
<reference evidence="20" key="1">
    <citation type="submission" date="2016-10" db="EMBL/GenBank/DDBJ databases">
        <authorList>
            <person name="Varghese N."/>
            <person name="Submissions S."/>
        </authorList>
    </citation>
    <scope>NUCLEOTIDE SEQUENCE [LARGE SCALE GENOMIC DNA]</scope>
    <source>
        <strain evidence="20">KPR-1</strain>
    </source>
</reference>
<keyword evidence="6 17" id="KW-0812">Transmembrane</keyword>
<dbReference type="InterPro" id="IPR036412">
    <property type="entry name" value="HAD-like_sf"/>
</dbReference>
<dbReference type="InterPro" id="IPR027256">
    <property type="entry name" value="P-typ_ATPase_IB"/>
</dbReference>
<evidence type="ECO:0000259" key="18">
    <source>
        <dbReference type="PROSITE" id="PS50846"/>
    </source>
</evidence>
<dbReference type="GO" id="GO:0043682">
    <property type="term" value="F:P-type divalent copper transporter activity"/>
    <property type="evidence" value="ECO:0007669"/>
    <property type="project" value="TreeGrafter"/>
</dbReference>
<dbReference type="SFLD" id="SFLDS00003">
    <property type="entry name" value="Haloacid_Dehalogenase"/>
    <property type="match status" value="1"/>
</dbReference>
<dbReference type="Pfam" id="PF00403">
    <property type="entry name" value="HMA"/>
    <property type="match status" value="1"/>
</dbReference>
<dbReference type="GO" id="GO:0055070">
    <property type="term" value="P:copper ion homeostasis"/>
    <property type="evidence" value="ECO:0007669"/>
    <property type="project" value="TreeGrafter"/>
</dbReference>
<dbReference type="GO" id="GO:0005524">
    <property type="term" value="F:ATP binding"/>
    <property type="evidence" value="ECO:0007669"/>
    <property type="project" value="UniProtKB-UniRule"/>
</dbReference>
<organism evidence="19 20">
    <name type="scientific">Bowdeniella nasicola</name>
    <dbReference type="NCBI Taxonomy" id="208480"/>
    <lineage>
        <taxon>Bacteria</taxon>
        <taxon>Bacillati</taxon>
        <taxon>Actinomycetota</taxon>
        <taxon>Actinomycetes</taxon>
        <taxon>Actinomycetales</taxon>
        <taxon>Actinomycetaceae</taxon>
        <taxon>Bowdeniella</taxon>
    </lineage>
</organism>
<dbReference type="InterPro" id="IPR001757">
    <property type="entry name" value="P_typ_ATPase"/>
</dbReference>
<evidence type="ECO:0000256" key="13">
    <source>
        <dbReference type="ARBA" id="ARBA00023008"/>
    </source>
</evidence>
<evidence type="ECO:0000256" key="4">
    <source>
        <dbReference type="ARBA" id="ARBA00022448"/>
    </source>
</evidence>
<dbReference type="SUPFAM" id="SSF81653">
    <property type="entry name" value="Calcium ATPase, transduction domain A"/>
    <property type="match status" value="1"/>
</dbReference>
<dbReference type="Pfam" id="PF00702">
    <property type="entry name" value="Hydrolase"/>
    <property type="match status" value="1"/>
</dbReference>
<evidence type="ECO:0000256" key="7">
    <source>
        <dbReference type="ARBA" id="ARBA00022723"/>
    </source>
</evidence>
<dbReference type="InterPro" id="IPR059000">
    <property type="entry name" value="ATPase_P-type_domA"/>
</dbReference>
<keyword evidence="5 17" id="KW-1003">Cell membrane</keyword>
<dbReference type="Gene3D" id="3.40.1110.10">
    <property type="entry name" value="Calcium-transporting ATPase, cytoplasmic domain N"/>
    <property type="match status" value="1"/>
</dbReference>
<dbReference type="SUPFAM" id="SSF81665">
    <property type="entry name" value="Calcium ATPase, transmembrane domain M"/>
    <property type="match status" value="1"/>
</dbReference>
<dbReference type="Gene3D" id="3.30.70.100">
    <property type="match status" value="1"/>
</dbReference>
<evidence type="ECO:0000256" key="17">
    <source>
        <dbReference type="RuleBase" id="RU362081"/>
    </source>
</evidence>
<dbReference type="InterPro" id="IPR006121">
    <property type="entry name" value="HMA_dom"/>
</dbReference>
<dbReference type="InterPro" id="IPR017969">
    <property type="entry name" value="Heavy-metal-associated_CS"/>
</dbReference>
<comment type="similarity">
    <text evidence="2 17">Belongs to the cation transport ATPase (P-type) (TC 3.A.3) family. Type IB subfamily.</text>
</comment>
<dbReference type="PROSITE" id="PS50846">
    <property type="entry name" value="HMA_2"/>
    <property type="match status" value="1"/>
</dbReference>
<evidence type="ECO:0000256" key="6">
    <source>
        <dbReference type="ARBA" id="ARBA00022692"/>
    </source>
</evidence>
<keyword evidence="9" id="KW-0187">Copper transport</keyword>
<dbReference type="InterPro" id="IPR023299">
    <property type="entry name" value="ATPase_P-typ_cyto_dom_N"/>
</dbReference>
<keyword evidence="14" id="KW-0406">Ion transport</keyword>
<feature type="transmembrane region" description="Helical" evidence="17">
    <location>
        <begin position="162"/>
        <end position="184"/>
    </location>
</feature>
<keyword evidence="20" id="KW-1185">Reference proteome</keyword>
<evidence type="ECO:0000256" key="14">
    <source>
        <dbReference type="ARBA" id="ARBA00023065"/>
    </source>
</evidence>
<feature type="transmembrane region" description="Helical" evidence="17">
    <location>
        <begin position="384"/>
        <end position="411"/>
    </location>
</feature>
<dbReference type="InterPro" id="IPR023214">
    <property type="entry name" value="HAD_sf"/>
</dbReference>
<dbReference type="PROSITE" id="PS01047">
    <property type="entry name" value="HMA_1"/>
    <property type="match status" value="1"/>
</dbReference>
<feature type="transmembrane region" description="Helical" evidence="17">
    <location>
        <begin position="101"/>
        <end position="119"/>
    </location>
</feature>
<accession>A0A1H3XXH0</accession>
<evidence type="ECO:0000256" key="1">
    <source>
        <dbReference type="ARBA" id="ARBA00004651"/>
    </source>
</evidence>
<dbReference type="NCBIfam" id="TIGR01494">
    <property type="entry name" value="ATPase_P-type"/>
    <property type="match status" value="1"/>
</dbReference>
<comment type="catalytic activity">
    <reaction evidence="16">
        <text>Cu(+)(in) + ATP + H2O = Cu(+)(out) + ADP + phosphate + H(+)</text>
        <dbReference type="Rhea" id="RHEA:25792"/>
        <dbReference type="ChEBI" id="CHEBI:15377"/>
        <dbReference type="ChEBI" id="CHEBI:15378"/>
        <dbReference type="ChEBI" id="CHEBI:30616"/>
        <dbReference type="ChEBI" id="CHEBI:43474"/>
        <dbReference type="ChEBI" id="CHEBI:49552"/>
        <dbReference type="ChEBI" id="CHEBI:456216"/>
        <dbReference type="EC" id="7.2.2.8"/>
    </reaction>
</comment>
<keyword evidence="10 17" id="KW-0067">ATP-binding</keyword>
<evidence type="ECO:0000256" key="3">
    <source>
        <dbReference type="ARBA" id="ARBA00012517"/>
    </source>
</evidence>
<proteinExistence type="inferred from homology"/>
<evidence type="ECO:0000256" key="12">
    <source>
        <dbReference type="ARBA" id="ARBA00022989"/>
    </source>
</evidence>
<gene>
    <name evidence="19" type="ORF">SAMN02910418_00789</name>
</gene>
<keyword evidence="4" id="KW-0813">Transport</keyword>
<evidence type="ECO:0000256" key="15">
    <source>
        <dbReference type="ARBA" id="ARBA00023136"/>
    </source>
</evidence>
<dbReference type="RefSeq" id="WP_222842366.1">
    <property type="nucleotide sequence ID" value="NZ_FNQV01000004.1"/>
</dbReference>
<dbReference type="InterPro" id="IPR018303">
    <property type="entry name" value="ATPase_P-typ_P_site"/>
</dbReference>
<dbReference type="GO" id="GO:0140581">
    <property type="term" value="F:P-type monovalent copper transporter activity"/>
    <property type="evidence" value="ECO:0007669"/>
    <property type="project" value="UniProtKB-EC"/>
</dbReference>
<dbReference type="Pfam" id="PF00122">
    <property type="entry name" value="E1-E2_ATPase"/>
    <property type="match status" value="1"/>
</dbReference>
<dbReference type="PANTHER" id="PTHR43520:SF8">
    <property type="entry name" value="P-TYPE CU(+) TRANSPORTER"/>
    <property type="match status" value="1"/>
</dbReference>
<evidence type="ECO:0000256" key="5">
    <source>
        <dbReference type="ARBA" id="ARBA00022475"/>
    </source>
</evidence>
<dbReference type="InterPro" id="IPR023298">
    <property type="entry name" value="ATPase_P-typ_TM_dom_sf"/>
</dbReference>
<evidence type="ECO:0000256" key="11">
    <source>
        <dbReference type="ARBA" id="ARBA00022967"/>
    </source>
</evidence>
<evidence type="ECO:0000256" key="10">
    <source>
        <dbReference type="ARBA" id="ARBA00022840"/>
    </source>
</evidence>
<evidence type="ECO:0000256" key="8">
    <source>
        <dbReference type="ARBA" id="ARBA00022741"/>
    </source>
</evidence>
<dbReference type="Proteomes" id="UP000199288">
    <property type="component" value="Unassembled WGS sequence"/>
</dbReference>
<dbReference type="CDD" id="cd02094">
    <property type="entry name" value="P-type_ATPase_Cu-like"/>
    <property type="match status" value="1"/>
</dbReference>
<evidence type="ECO:0000256" key="9">
    <source>
        <dbReference type="ARBA" id="ARBA00022796"/>
    </source>
</evidence>
<comment type="subcellular location">
    <subcellularLocation>
        <location evidence="1">Cell membrane</location>
        <topology evidence="1">Multi-pass membrane protein</topology>
    </subcellularLocation>
</comment>
<dbReference type="NCBIfam" id="TIGR01525">
    <property type="entry name" value="ATPase-IB_hvy"/>
    <property type="match status" value="1"/>
</dbReference>
<dbReference type="PANTHER" id="PTHR43520">
    <property type="entry name" value="ATP7, ISOFORM B"/>
    <property type="match status" value="1"/>
</dbReference>
<dbReference type="InterPro" id="IPR008250">
    <property type="entry name" value="ATPase_P-typ_transduc_dom_A_sf"/>
</dbReference>
<feature type="transmembrane region" description="Helical" evidence="17">
    <location>
        <begin position="684"/>
        <end position="700"/>
    </location>
</feature>
<sequence length="732" mass="75937">MPAGDPVRSATARDVDLAVTGMTCASCVARVEKKLNKLDGVSASVNLATETAHVAVTSDISDADLIARVAAAGYGASVKSADDYDTSDPSEARAADLRRRFFVALALSIPVMALSMVPAWQFTGWQWVVAALTLPVVTWAAWPFHSAAARAARHLTSTMDTLVSLGVSAATLWSLWALLFGGAGHLGMRMHMSLLPRHSTMAELYFESAAMVTTFLLAGRWAESRSRYRAGSALRELLNLGAKDAARLIDGREERVPVDQLAVGDTLLVRPGEKIPADGIVLEGQCAVDEAMVTGESEPVDVGPGDHVTAGTIATSGALTIRAEKVGADTLIAHIGAMVADAQARKAPIQRLADRISAVFVPIVILLAIATFLGWWFIGGELTPAFTAAVAVLVIACPCALGLATPTALLVGTGRAAHLGIVIKGPEILESTRVVDTLVWDKTGTLTEDTMQVRHVAGSDRVLQLAAAAEASSEHPIARAIVAAASHPLPAATNFETSAGLGVRATVEGERISVGKADFLALELPEFTLPDELAGATTVWVAAGDRVIGAIAVAAPLRPSAARAVAELRELGITSVLLTGDAAEPAGAVARQVGIETVHAGVLPADKRDVVAALQSGGKVTAMVGDGVNDAAALAQADLGMAMGSGTDVAIEAADITLMRSDPLAAPLAIRIARATLRIIKQNLFWAFFYNVAAIPLAMAGLLNPMIAGAAMACSSVMVVLNSLRLRRAHSS</sequence>